<name>A0A7T9DKI7_9ARCH</name>
<proteinExistence type="predicted"/>
<dbReference type="Proteomes" id="UP000596004">
    <property type="component" value="Chromosome"/>
</dbReference>
<accession>A0A7T9DKI7</accession>
<evidence type="ECO:0000313" key="1">
    <source>
        <dbReference type="EMBL" id="QQR93018.1"/>
    </source>
</evidence>
<gene>
    <name evidence="1" type="ORF">IPJ89_02125</name>
</gene>
<organism evidence="1">
    <name type="scientific">Candidatus Iainarchaeum sp</name>
    <dbReference type="NCBI Taxonomy" id="3101447"/>
    <lineage>
        <taxon>Archaea</taxon>
        <taxon>Candidatus Iainarchaeota</taxon>
        <taxon>Candidatus Iainarchaeia</taxon>
        <taxon>Candidatus Iainarchaeales</taxon>
        <taxon>Candidatus Iainarchaeaceae</taxon>
        <taxon>Candidatus Iainarchaeum</taxon>
    </lineage>
</organism>
<dbReference type="EMBL" id="CP064981">
    <property type="protein sequence ID" value="QQR93018.1"/>
    <property type="molecule type" value="Genomic_DNA"/>
</dbReference>
<reference evidence="1" key="1">
    <citation type="submission" date="2020-11" db="EMBL/GenBank/DDBJ databases">
        <title>Connecting structure to function with the recovery of over 1000 high-quality activated sludge metagenome-assembled genomes encoding full-length rRNA genes using long-read sequencing.</title>
        <authorList>
            <person name="Singleton C.M."/>
            <person name="Petriglieri F."/>
            <person name="Kristensen J.M."/>
            <person name="Kirkegaard R.H."/>
            <person name="Michaelsen T.Y."/>
            <person name="Andersen M.H."/>
            <person name="Karst S.M."/>
            <person name="Dueholm M.S."/>
            <person name="Nielsen P.H."/>
            <person name="Albertsen M."/>
        </authorList>
    </citation>
    <scope>NUCLEOTIDE SEQUENCE</scope>
    <source>
        <strain evidence="1">Fred_18-Q3-R57-64_BAT3C.431</strain>
    </source>
</reference>
<sequence>MRLGVKREELASLGNSALLYAIKERRDYLRWHRDQKLDDRCWIDDLGLWEFLDSTPAHQGKIPSFEEGMRLCKEFYAHRRMDVPDPLPGDAVSDPHQWDVDLTRMHHGELVDVLHAIQQGIQAHSVIGSRPRTHEDDRTLYALLPEKIPADFRLPPEPEFLGEAKAPRAGCPSFWRSHSNCKTETHDLHRWGPCK</sequence>
<protein>
    <submittedName>
        <fullName evidence="1">Uncharacterized protein</fullName>
    </submittedName>
</protein>
<dbReference type="AlphaFoldDB" id="A0A7T9DKI7"/>